<keyword evidence="1" id="KW-0812">Transmembrane</keyword>
<keyword evidence="1" id="KW-1133">Transmembrane helix</keyword>
<accession>A0A2G9YW69</accession>
<dbReference type="AlphaFoldDB" id="A0A2G9YW69"/>
<evidence type="ECO:0000313" key="2">
    <source>
        <dbReference type="EMBL" id="PIP23452.1"/>
    </source>
</evidence>
<feature type="transmembrane region" description="Helical" evidence="1">
    <location>
        <begin position="15"/>
        <end position="37"/>
    </location>
</feature>
<gene>
    <name evidence="2" type="ORF">COX36_03265</name>
</gene>
<name>A0A2G9YW69_9BACT</name>
<sequence length="179" mass="20078">MSKYSKTWLFAKRSWANTLFILGITSILLTGLPIYGLRVQKAEADLSAESQNKGKPAQTSIITLQENTVVPTLNHPYNLQIEAIKTIEVIVTGYSSTPEETDDTPYITASGKTVKDGTIANNLLPFGTKIKIPEIYGDKVFVVEDRMNKRFESHHIDIWFASSDQALSFGVKRTYLEIY</sequence>
<reference evidence="2 3" key="1">
    <citation type="submission" date="2017-09" db="EMBL/GenBank/DDBJ databases">
        <title>Depth-based differentiation of microbial function through sediment-hosted aquifers and enrichment of novel symbionts in the deep terrestrial subsurface.</title>
        <authorList>
            <person name="Probst A.J."/>
            <person name="Ladd B."/>
            <person name="Jarett J.K."/>
            <person name="Geller-Mcgrath D.E."/>
            <person name="Sieber C.M."/>
            <person name="Emerson J.B."/>
            <person name="Anantharaman K."/>
            <person name="Thomas B.C."/>
            <person name="Malmstrom R."/>
            <person name="Stieglmeier M."/>
            <person name="Klingl A."/>
            <person name="Woyke T."/>
            <person name="Ryan C.M."/>
            <person name="Banfield J.F."/>
        </authorList>
    </citation>
    <scope>NUCLEOTIDE SEQUENCE [LARGE SCALE GENOMIC DNA]</scope>
    <source>
        <strain evidence="2">CG23_combo_of_CG06-09_8_20_14_all_38_19</strain>
    </source>
</reference>
<evidence type="ECO:0008006" key="4">
    <source>
        <dbReference type="Google" id="ProtNLM"/>
    </source>
</evidence>
<dbReference type="Proteomes" id="UP000230273">
    <property type="component" value="Unassembled WGS sequence"/>
</dbReference>
<protein>
    <recommendedName>
        <fullName evidence="4">3D domain-containing protein</fullName>
    </recommendedName>
</protein>
<proteinExistence type="predicted"/>
<evidence type="ECO:0000313" key="3">
    <source>
        <dbReference type="Proteomes" id="UP000230273"/>
    </source>
</evidence>
<comment type="caution">
    <text evidence="2">The sequence shown here is derived from an EMBL/GenBank/DDBJ whole genome shotgun (WGS) entry which is preliminary data.</text>
</comment>
<organism evidence="2 3">
    <name type="scientific">Candidatus Nealsonbacteria bacterium CG23_combo_of_CG06-09_8_20_14_all_38_19</name>
    <dbReference type="NCBI Taxonomy" id="1974721"/>
    <lineage>
        <taxon>Bacteria</taxon>
        <taxon>Candidatus Nealsoniibacteriota</taxon>
    </lineage>
</organism>
<keyword evidence="1" id="KW-0472">Membrane</keyword>
<evidence type="ECO:0000256" key="1">
    <source>
        <dbReference type="SAM" id="Phobius"/>
    </source>
</evidence>
<dbReference type="CDD" id="cd22784">
    <property type="entry name" value="DPBB_MltA_YuiC-like"/>
    <property type="match status" value="1"/>
</dbReference>
<dbReference type="EMBL" id="PCRP01000053">
    <property type="protein sequence ID" value="PIP23452.1"/>
    <property type="molecule type" value="Genomic_DNA"/>
</dbReference>